<dbReference type="PROSITE" id="PS51257">
    <property type="entry name" value="PROKAR_LIPOPROTEIN"/>
    <property type="match status" value="1"/>
</dbReference>
<dbReference type="EMBL" id="APND01000001">
    <property type="protein sequence ID" value="MES1928044.1"/>
    <property type="molecule type" value="Genomic_DNA"/>
</dbReference>
<keyword evidence="4" id="KW-1185">Reference proteome</keyword>
<proteinExistence type="predicted"/>
<feature type="compositionally biased region" description="Acidic residues" evidence="1">
    <location>
        <begin position="45"/>
        <end position="67"/>
    </location>
</feature>
<dbReference type="InterPro" id="IPR029058">
    <property type="entry name" value="AB_hydrolase_fold"/>
</dbReference>
<sequence>MDRIRWIAWAALLVISLALVGCKDEADVVLDDGSSSAGTPSLEAGEPDDTDEEAPPLPDESEGDDSDPPLLPEPDGQGEPGPGEDEQRAGISYDVTLTGFDGETIAFTVHEPETLVGGEAYPLLLFGHGFGAQRIPALGRDTPLSNQPGISIVGPPQAYLQAGYGEISIDQRGFGQSTGSVRVLDPEIEGRYLVQIVDWAEANLDWLAYRDDNLVLGARGGSYGGGYQLLLNNVDPRKRLDAIIPQITWYDLNYSLNVGNVPKSGYATALTGLSGTGGSFLDEQFVNALTQGLATGTIGDSAQQEFTYHSNRYFCENIDQPGRTVASDSPPPVDALFLQGSFDVLFNMNEALANYQCMEDAGGDVRLYTYPVGHVLPSGGSILLTPPDIRNAGLFQCGSLDEFTLSMNWFDAKLKRDPQAIAYVENLPEHCLVTDGTGRGVVVDEVTVGGTATPAFDMTVAQGALALPTGVPVTLYTAEEQGEVVAGIPTATITIEPPPVIGDPDGDAIIFVALARGRAGQPGNLEIIDDQVRPVRGLGEHEIELHGIAERLNAGDEIQLIVSGTALPQYPLQFNRNLQNTTVRVSGVVNLPLLGVLPEAP</sequence>
<reference evidence="3 4" key="1">
    <citation type="submission" date="2013-03" db="EMBL/GenBank/DDBJ databases">
        <title>Salinisphaera dokdonensis CL-ES53 Genome Sequencing.</title>
        <authorList>
            <person name="Li C."/>
            <person name="Lai Q."/>
            <person name="Shao Z."/>
        </authorList>
    </citation>
    <scope>NUCLEOTIDE SEQUENCE [LARGE SCALE GENOMIC DNA]</scope>
    <source>
        <strain evidence="3 4">CL-ES53</strain>
    </source>
</reference>
<feature type="region of interest" description="Disordered" evidence="1">
    <location>
        <begin position="30"/>
        <end position="88"/>
    </location>
</feature>
<feature type="domain" description="Xaa-Pro dipeptidyl-peptidase-like" evidence="2">
    <location>
        <begin position="101"/>
        <end position="375"/>
    </location>
</feature>
<dbReference type="Gene3D" id="3.40.50.1820">
    <property type="entry name" value="alpha/beta hydrolase"/>
    <property type="match status" value="1"/>
</dbReference>
<dbReference type="Pfam" id="PF02129">
    <property type="entry name" value="Peptidase_S15"/>
    <property type="match status" value="1"/>
</dbReference>
<evidence type="ECO:0000313" key="3">
    <source>
        <dbReference type="EMBL" id="MES1928044.1"/>
    </source>
</evidence>
<evidence type="ECO:0000313" key="4">
    <source>
        <dbReference type="Proteomes" id="UP001460888"/>
    </source>
</evidence>
<evidence type="ECO:0000256" key="1">
    <source>
        <dbReference type="SAM" id="MobiDB-lite"/>
    </source>
</evidence>
<dbReference type="InterPro" id="IPR000383">
    <property type="entry name" value="Xaa-Pro-like_dom"/>
</dbReference>
<dbReference type="Proteomes" id="UP001460888">
    <property type="component" value="Unassembled WGS sequence"/>
</dbReference>
<gene>
    <name evidence="3" type="ORF">SADO_02275</name>
</gene>
<name>A0ABV2AY35_9GAMM</name>
<accession>A0ABV2AY35</accession>
<evidence type="ECO:0000259" key="2">
    <source>
        <dbReference type="Pfam" id="PF02129"/>
    </source>
</evidence>
<dbReference type="SUPFAM" id="SSF53474">
    <property type="entry name" value="alpha/beta-Hydrolases"/>
    <property type="match status" value="1"/>
</dbReference>
<organism evidence="3 4">
    <name type="scientific">Salinisphaera dokdonensis CL-ES53</name>
    <dbReference type="NCBI Taxonomy" id="1304272"/>
    <lineage>
        <taxon>Bacteria</taxon>
        <taxon>Pseudomonadati</taxon>
        <taxon>Pseudomonadota</taxon>
        <taxon>Gammaproteobacteria</taxon>
        <taxon>Salinisphaerales</taxon>
        <taxon>Salinisphaeraceae</taxon>
        <taxon>Salinisphaera</taxon>
    </lineage>
</organism>
<comment type="caution">
    <text evidence="3">The sequence shown here is derived from an EMBL/GenBank/DDBJ whole genome shotgun (WGS) entry which is preliminary data.</text>
</comment>
<protein>
    <submittedName>
        <fullName evidence="3">Peptidase S15</fullName>
    </submittedName>
</protein>
<dbReference type="RefSeq" id="WP_353108878.1">
    <property type="nucleotide sequence ID" value="NZ_APND01000001.1"/>
</dbReference>